<gene>
    <name evidence="1" type="ORF">F6B43_00305</name>
</gene>
<dbReference type="InterPro" id="IPR036179">
    <property type="entry name" value="Ig-like_dom_sf"/>
</dbReference>
<dbReference type="GO" id="GO:0005975">
    <property type="term" value="P:carbohydrate metabolic process"/>
    <property type="evidence" value="ECO:0007669"/>
    <property type="project" value="UniProtKB-ARBA"/>
</dbReference>
<dbReference type="Proteomes" id="UP000325827">
    <property type="component" value="Unassembled WGS sequence"/>
</dbReference>
<proteinExistence type="predicted"/>
<dbReference type="SUPFAM" id="SSF48726">
    <property type="entry name" value="Immunoglobulin"/>
    <property type="match status" value="1"/>
</dbReference>
<dbReference type="Gene3D" id="2.60.40.10">
    <property type="entry name" value="Immunoglobulins"/>
    <property type="match status" value="1"/>
</dbReference>
<dbReference type="RefSeq" id="WP_150446991.1">
    <property type="nucleotide sequence ID" value="NZ_VYSA01000001.1"/>
</dbReference>
<protein>
    <recommendedName>
        <fullName evidence="3">Ig-like domain-containing protein</fullName>
    </recommendedName>
</protein>
<organism evidence="1 2">
    <name type="scientific">Microbacterium rhizomatis</name>
    <dbReference type="NCBI Taxonomy" id="1631477"/>
    <lineage>
        <taxon>Bacteria</taxon>
        <taxon>Bacillati</taxon>
        <taxon>Actinomycetota</taxon>
        <taxon>Actinomycetes</taxon>
        <taxon>Micrococcales</taxon>
        <taxon>Microbacteriaceae</taxon>
        <taxon>Microbacterium</taxon>
    </lineage>
</organism>
<keyword evidence="2" id="KW-1185">Reference proteome</keyword>
<comment type="caution">
    <text evidence="1">The sequence shown here is derived from an EMBL/GenBank/DDBJ whole genome shotgun (WGS) entry which is preliminary data.</text>
</comment>
<dbReference type="InterPro" id="IPR013783">
    <property type="entry name" value="Ig-like_fold"/>
</dbReference>
<evidence type="ECO:0000313" key="1">
    <source>
        <dbReference type="EMBL" id="KAA9110187.1"/>
    </source>
</evidence>
<evidence type="ECO:0008006" key="3">
    <source>
        <dbReference type="Google" id="ProtNLM"/>
    </source>
</evidence>
<name>A0A5J5J1X9_9MICO</name>
<reference evidence="2" key="1">
    <citation type="submission" date="2019-09" db="EMBL/GenBank/DDBJ databases">
        <title>Mumia zhuanghuii sp. nov. isolated from the intestinal contents of plateau pika (Ochotona curzoniae) in the Qinghai-Tibet plateau of China.</title>
        <authorList>
            <person name="Tian Z."/>
        </authorList>
    </citation>
    <scope>NUCLEOTIDE SEQUENCE [LARGE SCALE GENOMIC DNA]</scope>
    <source>
        <strain evidence="2">JCM 30598</strain>
    </source>
</reference>
<sequence length="811" mass="84471">MQTAPVGFDAAIAARSIDTLTVEAAAATSGVDVAAATGWGERITVDRQMSGELPEEASDVVGSVSTTLTIEGDAYAPGAPSPMRDAEAWLNSASSVKAGYGGIKVPVFTGRVADLDASEGSGALTLTARDSSERLTAPVLLRPYGSYGRRSATGAAFRHPTNTQAVVTSILHTNGIRMTPAPRAGCELSVPGVGGWLADVGWTAPLGQSNVTSPWLVPGRFGSMPDSSAEIIRGYFATRRAFSGSVTMVEAFVLFASGMSQELLRIQSYVGAAVTLEVASGSLSVVWRPDPSTSSVVASASIANGWHHVAFEVVPRAYVQVWVDGVSVLSTTSVWAGALPTTDIDCVIWSPGAMQGVAAHWNAGAYNAVPTPSIMTFTPDADLSTGALDLMSIPDVDGRASWEVLQEIAQAELGMVGFSEAGRFFFKSRADLAANTSPVATWGIDLIDDIHASVSMDSVFTRATAKVKRVVGVDSGRGTVDVVPSLIADSVLSVPVGTSSVIVSASQPNVVDGQQVAIITATGAALNVPVGMVLCYGENGLSRYTGGQVTAWITNVGIKSWRVTFRNDSAFQLYAAWPADFVSAGTQFGLKAGDPGFWINGYTYDPSNALDEVVDRSNAGGVGSWGIRLHQFSDSVWRQDAVPARAFLDAMLADTAQPRAQIADVTVPADPRWQIGDPVRVTDWRGRVPGFVARITAIKLTIDRAVENGMTGVYGLRQIPGAIPRVTSGPADRSVSAGSTAAFTVAATGAAGYRWQVLVPGGSGWVDIAGATSATYTTPATVPADSGKQYRCNVTNATGDDWTGAATLTVT</sequence>
<evidence type="ECO:0000313" key="2">
    <source>
        <dbReference type="Proteomes" id="UP000325827"/>
    </source>
</evidence>
<dbReference type="Gene3D" id="2.60.120.200">
    <property type="match status" value="1"/>
</dbReference>
<dbReference type="AlphaFoldDB" id="A0A5J5J1X9"/>
<accession>A0A5J5J1X9</accession>
<dbReference type="EMBL" id="VYSA01000001">
    <property type="protein sequence ID" value="KAA9110187.1"/>
    <property type="molecule type" value="Genomic_DNA"/>
</dbReference>
<dbReference type="OrthoDB" id="3894953at2"/>